<dbReference type="EMBL" id="CP021062">
    <property type="protein sequence ID" value="ARP61097.1"/>
    <property type="molecule type" value="Genomic_DNA"/>
</dbReference>
<protein>
    <submittedName>
        <fullName evidence="1">Uncharacterized protein</fullName>
    </submittedName>
</protein>
<geneLocation type="plasmid" evidence="1 2">
    <name>poh1</name>
</geneLocation>
<accession>A0A1W6WWZ4</accession>
<sequence length="70" mass="7873">MFFGTQLGKGVASFSGKWVRDLGKNFCVIYSLFLTKYLKSPNITAFVADFVSRIGTRLGKNVAFFKIEIK</sequence>
<proteinExistence type="predicted"/>
<reference evidence="1 2" key="1">
    <citation type="submission" date="2017-04" db="EMBL/GenBank/DDBJ databases">
        <title>Complete Genome Sequence of Bacillus thuringiensis type Strain ATCC 10792.</title>
        <authorList>
            <person name="Oh D.-H."/>
            <person name="Park B.-J."/>
            <person name="Shuai W."/>
            <person name="Chelliah R."/>
        </authorList>
    </citation>
    <scope>NUCLEOTIDE SEQUENCE [LARGE SCALE GENOMIC DNA]</scope>
    <source>
        <strain evidence="1 2">ATCC 10792</strain>
        <plasmid evidence="1 2">poh1</plasmid>
    </source>
</reference>
<name>A0A1W6WWZ4_BACTU</name>
<evidence type="ECO:0000313" key="1">
    <source>
        <dbReference type="EMBL" id="ARP61097.1"/>
    </source>
</evidence>
<keyword evidence="2" id="KW-1185">Reference proteome</keyword>
<evidence type="ECO:0000313" key="2">
    <source>
        <dbReference type="Proteomes" id="UP000194143"/>
    </source>
</evidence>
<keyword evidence="1" id="KW-0614">Plasmid</keyword>
<dbReference type="AlphaFoldDB" id="A0A1W6WWZ4"/>
<dbReference type="Proteomes" id="UP000194143">
    <property type="component" value="Plasmid poh1"/>
</dbReference>
<gene>
    <name evidence="1" type="ORF">CAB88_29085</name>
</gene>
<organism evidence="1 2">
    <name type="scientific">Bacillus thuringiensis</name>
    <dbReference type="NCBI Taxonomy" id="1428"/>
    <lineage>
        <taxon>Bacteria</taxon>
        <taxon>Bacillati</taxon>
        <taxon>Bacillota</taxon>
        <taxon>Bacilli</taxon>
        <taxon>Bacillales</taxon>
        <taxon>Bacillaceae</taxon>
        <taxon>Bacillus</taxon>
        <taxon>Bacillus cereus group</taxon>
    </lineage>
</organism>